<feature type="signal peptide" evidence="2">
    <location>
        <begin position="1"/>
        <end position="16"/>
    </location>
</feature>
<dbReference type="Gramene" id="Bo00613s030.1">
    <property type="protein sequence ID" value="Bo00613s030.1"/>
    <property type="gene ID" value="Bo00613s030"/>
</dbReference>
<keyword evidence="2" id="KW-0732">Signal</keyword>
<protein>
    <recommendedName>
        <fullName evidence="5">Transmembrane protein</fullName>
    </recommendedName>
</protein>
<reference evidence="3" key="2">
    <citation type="submission" date="2015-06" db="UniProtKB">
        <authorList>
            <consortium name="EnsemblPlants"/>
        </authorList>
    </citation>
    <scope>IDENTIFICATION</scope>
</reference>
<name>A0A0D2ZQ09_BRAOL</name>
<evidence type="ECO:0000256" key="1">
    <source>
        <dbReference type="SAM" id="Phobius"/>
    </source>
</evidence>
<keyword evidence="1" id="KW-0472">Membrane</keyword>
<sequence>MKIIVMFLSVIVLVSSGKFIFGAVNTMKISNLEERTHIFSPTATPLMNVQINDLQDEYRQGHGGSSLRRSNNIKVKIARRWRCSQPYTFFSLLPPISLPSLLLPFAVTDIRHFSSGRSATCGRRTLSSLLFSSCLHLLRVSPLCGRESFVSAQIRSFWFRFKVSGGESRRVRAVAVSPMWCVRYQLGRLLGFLLRLRPGLVCFWLALTRSLVAGFLFLLSLGLSVLCRILLLAPFDLRIWGVTAVLGSVCVQVWCCGPRATLASPNKMWGLGGVAVVDSLPSWVLGDGLAMELIGSGCIRSRVVVLEAAIFNALHRTTASSVARSSSCCRLSVSWFMAFEFFGSCRNRVFQGLRALFSPVARGDW</sequence>
<keyword evidence="1" id="KW-0812">Transmembrane</keyword>
<organism evidence="3 4">
    <name type="scientific">Brassica oleracea var. oleracea</name>
    <dbReference type="NCBI Taxonomy" id="109376"/>
    <lineage>
        <taxon>Eukaryota</taxon>
        <taxon>Viridiplantae</taxon>
        <taxon>Streptophyta</taxon>
        <taxon>Embryophyta</taxon>
        <taxon>Tracheophyta</taxon>
        <taxon>Spermatophyta</taxon>
        <taxon>Magnoliopsida</taxon>
        <taxon>eudicotyledons</taxon>
        <taxon>Gunneridae</taxon>
        <taxon>Pentapetalae</taxon>
        <taxon>rosids</taxon>
        <taxon>malvids</taxon>
        <taxon>Brassicales</taxon>
        <taxon>Brassicaceae</taxon>
        <taxon>Brassiceae</taxon>
        <taxon>Brassica</taxon>
    </lineage>
</organism>
<reference evidence="3" key="1">
    <citation type="journal article" date="2014" name="Genome Biol.">
        <title>Transcriptome and methylome profiling reveals relics of genome dominance in the mesopolyploid Brassica oleracea.</title>
        <authorList>
            <person name="Parkin I.A."/>
            <person name="Koh C."/>
            <person name="Tang H."/>
            <person name="Robinson S.J."/>
            <person name="Kagale S."/>
            <person name="Clarke W.E."/>
            <person name="Town C.D."/>
            <person name="Nixon J."/>
            <person name="Krishnakumar V."/>
            <person name="Bidwell S.L."/>
            <person name="Denoeud F."/>
            <person name="Belcram H."/>
            <person name="Links M.G."/>
            <person name="Just J."/>
            <person name="Clarke C."/>
            <person name="Bender T."/>
            <person name="Huebert T."/>
            <person name="Mason A.S."/>
            <person name="Pires J.C."/>
            <person name="Barker G."/>
            <person name="Moore J."/>
            <person name="Walley P.G."/>
            <person name="Manoli S."/>
            <person name="Batley J."/>
            <person name="Edwards D."/>
            <person name="Nelson M.N."/>
            <person name="Wang X."/>
            <person name="Paterson A.H."/>
            <person name="King G."/>
            <person name="Bancroft I."/>
            <person name="Chalhoub B."/>
            <person name="Sharpe A.G."/>
        </authorList>
    </citation>
    <scope>NUCLEOTIDE SEQUENCE [LARGE SCALE GENOMIC DNA]</scope>
    <source>
        <strain evidence="3">cv. TO1000</strain>
    </source>
</reference>
<proteinExistence type="predicted"/>
<dbReference type="EnsemblPlants" id="Bo00613s030.1">
    <property type="protein sequence ID" value="Bo00613s030.1"/>
    <property type="gene ID" value="Bo00613s030"/>
</dbReference>
<dbReference type="Proteomes" id="UP000032141">
    <property type="component" value="Unassembled WGS sequence"/>
</dbReference>
<evidence type="ECO:0000313" key="4">
    <source>
        <dbReference type="Proteomes" id="UP000032141"/>
    </source>
</evidence>
<dbReference type="AlphaFoldDB" id="A0A0D2ZQ09"/>
<keyword evidence="4" id="KW-1185">Reference proteome</keyword>
<dbReference type="HOGENOM" id="CLU_759432_0_0_1"/>
<evidence type="ECO:0000313" key="3">
    <source>
        <dbReference type="EnsemblPlants" id="Bo00613s030.1"/>
    </source>
</evidence>
<accession>A0A0D2ZQ09</accession>
<evidence type="ECO:0008006" key="5">
    <source>
        <dbReference type="Google" id="ProtNLM"/>
    </source>
</evidence>
<feature type="transmembrane region" description="Helical" evidence="1">
    <location>
        <begin position="214"/>
        <end position="233"/>
    </location>
</feature>
<evidence type="ECO:0000256" key="2">
    <source>
        <dbReference type="SAM" id="SignalP"/>
    </source>
</evidence>
<feature type="transmembrane region" description="Helical" evidence="1">
    <location>
        <begin position="239"/>
        <end position="257"/>
    </location>
</feature>
<feature type="chain" id="PRO_5002256500" description="Transmembrane protein" evidence="2">
    <location>
        <begin position="17"/>
        <end position="365"/>
    </location>
</feature>
<keyword evidence="1" id="KW-1133">Transmembrane helix</keyword>